<organism evidence="4 5">
    <name type="scientific">Streptomyces microflavus</name>
    <name type="common">Streptomyces lipmanii</name>
    <dbReference type="NCBI Taxonomy" id="1919"/>
    <lineage>
        <taxon>Bacteria</taxon>
        <taxon>Bacillati</taxon>
        <taxon>Actinomycetota</taxon>
        <taxon>Actinomycetes</taxon>
        <taxon>Kitasatosporales</taxon>
        <taxon>Streptomycetaceae</taxon>
        <taxon>Streptomyces</taxon>
    </lineage>
</organism>
<dbReference type="InterPro" id="IPR012938">
    <property type="entry name" value="Glc/Sorbosone_DH"/>
</dbReference>
<keyword evidence="2" id="KW-1133">Transmembrane helix</keyword>
<dbReference type="Proteomes" id="UP000498740">
    <property type="component" value="Unassembled WGS sequence"/>
</dbReference>
<evidence type="ECO:0000256" key="2">
    <source>
        <dbReference type="SAM" id="Phobius"/>
    </source>
</evidence>
<dbReference type="PANTHER" id="PTHR19328:SF75">
    <property type="entry name" value="ALDOSE SUGAR DEHYDROGENASE YLII"/>
    <property type="match status" value="1"/>
</dbReference>
<evidence type="ECO:0000313" key="4">
    <source>
        <dbReference type="EMBL" id="GFN04686.1"/>
    </source>
</evidence>
<feature type="region of interest" description="Disordered" evidence="1">
    <location>
        <begin position="28"/>
        <end position="47"/>
    </location>
</feature>
<reference evidence="4 5" key="1">
    <citation type="submission" date="2020-05" db="EMBL/GenBank/DDBJ databases">
        <title>Whole genome shotgun sequence of Streptomyces microflavus NBRC 13062.</title>
        <authorList>
            <person name="Komaki H."/>
            <person name="Tamura T."/>
        </authorList>
    </citation>
    <scope>NUCLEOTIDE SEQUENCE [LARGE SCALE GENOMIC DNA]</scope>
    <source>
        <strain evidence="4 5">NBRC 13062</strain>
    </source>
</reference>
<dbReference type="InterPro" id="IPR011041">
    <property type="entry name" value="Quinoprot_gluc/sorb_DH_b-prop"/>
</dbReference>
<dbReference type="SUPFAM" id="SSF50952">
    <property type="entry name" value="Soluble quinoprotein glucose dehydrogenase"/>
    <property type="match status" value="1"/>
</dbReference>
<dbReference type="Gene3D" id="2.120.10.30">
    <property type="entry name" value="TolB, C-terminal domain"/>
    <property type="match status" value="1"/>
</dbReference>
<sequence length="431" mass="45832">MHWPRPMHSRPRTLIRSQWHTPPHPGCMLARAPPPNSARAARVNSPTRRLQEATVKVRTRSSAIIGALFLAASLTLTATLTTASADEAQAQVVLTEVARAQGPSAGAAGPDGKVWIAERAGTVRVLGDYGLGEPVLDISAETTTDGERGLLGVAFDPEFAHFYISYTDLEGTSTIDEFAVQDGELQPDSRRTVLTQEQPYPNHNGGDIKFGPDGYLYIAFGDGGSGGDPHGNGQNLDTLLGKILRIDPTGGEPYAIPSDNPFVAEEGAKDEIWAYGLRNPWRFSFDAGTGDLLIGDVGQSEWEEIDWAPASSKGGENYGWSSMEGNHPFRGGTEPANHVPPVHEYDRSGLGCSVTGGFVYRGEAIADLAGSYVYSDYCDGTLRTLNIENGEVTGEGDLGVQGGEVISFVEAGDGELYVLAIGGAVSRIDPA</sequence>
<evidence type="ECO:0000259" key="3">
    <source>
        <dbReference type="Pfam" id="PF07995"/>
    </source>
</evidence>
<dbReference type="PANTHER" id="PTHR19328">
    <property type="entry name" value="HEDGEHOG-INTERACTING PROTEIN"/>
    <property type="match status" value="1"/>
</dbReference>
<gene>
    <name evidence="4" type="ORF">Smic_32420</name>
</gene>
<accession>A0A7J0CQB0</accession>
<protein>
    <recommendedName>
        <fullName evidence="3">Glucose/Sorbosone dehydrogenase domain-containing protein</fullName>
    </recommendedName>
</protein>
<evidence type="ECO:0000256" key="1">
    <source>
        <dbReference type="SAM" id="MobiDB-lite"/>
    </source>
</evidence>
<proteinExistence type="predicted"/>
<evidence type="ECO:0000313" key="5">
    <source>
        <dbReference type="Proteomes" id="UP000498740"/>
    </source>
</evidence>
<dbReference type="InterPro" id="IPR011042">
    <property type="entry name" value="6-blade_b-propeller_TolB-like"/>
</dbReference>
<feature type="domain" description="Glucose/Sorbosone dehydrogenase" evidence="3">
    <location>
        <begin position="107"/>
        <end position="419"/>
    </location>
</feature>
<dbReference type="Pfam" id="PF07995">
    <property type="entry name" value="GSDH"/>
    <property type="match status" value="1"/>
</dbReference>
<name>A0A7J0CQB0_STRMI</name>
<keyword evidence="2" id="KW-0812">Transmembrane</keyword>
<comment type="caution">
    <text evidence="4">The sequence shown here is derived from an EMBL/GenBank/DDBJ whole genome shotgun (WGS) entry which is preliminary data.</text>
</comment>
<dbReference type="AlphaFoldDB" id="A0A7J0CQB0"/>
<dbReference type="EMBL" id="BLWD01000001">
    <property type="protein sequence ID" value="GFN04686.1"/>
    <property type="molecule type" value="Genomic_DNA"/>
</dbReference>
<keyword evidence="2" id="KW-0472">Membrane</keyword>
<feature type="transmembrane region" description="Helical" evidence="2">
    <location>
        <begin position="63"/>
        <end position="83"/>
    </location>
</feature>